<dbReference type="EMBL" id="AP012279">
    <property type="protein sequence ID" value="BAL74746.1"/>
    <property type="molecule type" value="Genomic_DNA"/>
</dbReference>
<dbReference type="RefSeq" id="WP_015684080.1">
    <property type="nucleotide sequence ID" value="NC_017082.1"/>
</dbReference>
<evidence type="ECO:0000256" key="5">
    <source>
        <dbReference type="ARBA" id="ARBA00022490"/>
    </source>
</evidence>
<dbReference type="PRINTS" id="PR00146">
    <property type="entry name" value="DHPICSNTHASE"/>
</dbReference>
<evidence type="ECO:0000256" key="13">
    <source>
        <dbReference type="PIRNR" id="PIRNR001365"/>
    </source>
</evidence>
<sequence length="333" mass="34921">MFTPPSAWFTGFIPDMPTPFDAADAIDLKAFAALCERQVAAGVPALVVCETAGEAPTLSPAEQELIIRTAVDVARGRARVIAGAVTNATSHAIELARRAEAAGADAVMAVVPAYNKPMQEGMLAHFRAIAGSIDLPVILHDIPSRTLRPLADETLLRLVESRQFVGLRDGSGEITRPMRMSRHLPAGFRFLSGDDTTAFGVIASGGDGAISEVANIAPDLCRTIFSQVRQGRLQSARYLHKRLIPLIACLAKESPAALKYALSVLGLISHGTRLPIVPLDAAAQREVVRAFAAIADEELIESVGGSHAAIGQGISQAAPRLAAGAAALCRDAG</sequence>
<dbReference type="CDD" id="cd00950">
    <property type="entry name" value="DHDPS"/>
    <property type="match status" value="1"/>
</dbReference>
<comment type="subcellular location">
    <subcellularLocation>
        <location evidence="12">Cytoplasm</location>
    </subcellularLocation>
</comment>
<evidence type="ECO:0000256" key="4">
    <source>
        <dbReference type="ARBA" id="ARBA00012086"/>
    </source>
</evidence>
<protein>
    <recommendedName>
        <fullName evidence="4 12">4-hydroxy-tetrahydrodipicolinate synthase</fullName>
        <shortName evidence="12">HTPA synthase</shortName>
        <ecNumber evidence="4 12">4.3.3.7</ecNumber>
    </recommendedName>
</protein>
<evidence type="ECO:0000256" key="8">
    <source>
        <dbReference type="ARBA" id="ARBA00023154"/>
    </source>
</evidence>
<accession>A0AAI8MA02</accession>
<keyword evidence="5 12" id="KW-0963">Cytoplasm</keyword>
<evidence type="ECO:0000256" key="3">
    <source>
        <dbReference type="ARBA" id="ARBA00007592"/>
    </source>
</evidence>
<dbReference type="InterPro" id="IPR002220">
    <property type="entry name" value="DapA-like"/>
</dbReference>
<dbReference type="Pfam" id="PF00701">
    <property type="entry name" value="DHDPS"/>
    <property type="match status" value="1"/>
</dbReference>
<proteinExistence type="inferred from homology"/>
<dbReference type="NCBIfam" id="TIGR00674">
    <property type="entry name" value="dapA"/>
    <property type="match status" value="1"/>
</dbReference>
<dbReference type="GO" id="GO:0008840">
    <property type="term" value="F:4-hydroxy-tetrahydrodipicolinate synthase activity"/>
    <property type="evidence" value="ECO:0007669"/>
    <property type="project" value="UniProtKB-UniRule"/>
</dbReference>
<comment type="catalytic activity">
    <reaction evidence="11 12">
        <text>L-aspartate 4-semialdehyde + pyruvate = (2S,4S)-4-hydroxy-2,3,4,5-tetrahydrodipicolinate + H2O + H(+)</text>
        <dbReference type="Rhea" id="RHEA:34171"/>
        <dbReference type="ChEBI" id="CHEBI:15361"/>
        <dbReference type="ChEBI" id="CHEBI:15377"/>
        <dbReference type="ChEBI" id="CHEBI:15378"/>
        <dbReference type="ChEBI" id="CHEBI:67139"/>
        <dbReference type="ChEBI" id="CHEBI:537519"/>
        <dbReference type="EC" id="4.3.3.7"/>
    </reaction>
</comment>
<comment type="similarity">
    <text evidence="3 12 13">Belongs to the DapA family.</text>
</comment>
<dbReference type="Proteomes" id="UP000007886">
    <property type="component" value="Chromosome"/>
</dbReference>
<keyword evidence="10 12" id="KW-0704">Schiff base</keyword>
<dbReference type="GO" id="GO:0005737">
    <property type="term" value="C:cytoplasm"/>
    <property type="evidence" value="ECO:0007669"/>
    <property type="project" value="UniProtKB-SubCell"/>
</dbReference>
<comment type="caution">
    <text evidence="12">Lacks conserved residue(s) required for the propagation of feature annotation.</text>
</comment>
<dbReference type="SUPFAM" id="SSF51569">
    <property type="entry name" value="Aldolase"/>
    <property type="match status" value="1"/>
</dbReference>
<evidence type="ECO:0000256" key="12">
    <source>
        <dbReference type="HAMAP-Rule" id="MF_00418"/>
    </source>
</evidence>
<dbReference type="KEGG" id="brs:S23_15290"/>
<keyword evidence="6 12" id="KW-0028">Amino-acid biosynthesis</keyword>
<evidence type="ECO:0000256" key="1">
    <source>
        <dbReference type="ARBA" id="ARBA00003294"/>
    </source>
</evidence>
<evidence type="ECO:0000256" key="6">
    <source>
        <dbReference type="ARBA" id="ARBA00022605"/>
    </source>
</evidence>
<comment type="function">
    <text evidence="1 12">Catalyzes the condensation of (S)-aspartate-beta-semialdehyde [(S)-ASA] and pyruvate to 4-hydroxy-tetrahydrodipicolinate (HTPA).</text>
</comment>
<dbReference type="InterPro" id="IPR005263">
    <property type="entry name" value="DapA"/>
</dbReference>
<dbReference type="PANTHER" id="PTHR12128">
    <property type="entry name" value="DIHYDRODIPICOLINATE SYNTHASE"/>
    <property type="match status" value="1"/>
</dbReference>
<feature type="site" description="Part of a proton relay during catalysis" evidence="12">
    <location>
        <position position="114"/>
    </location>
</feature>
<keyword evidence="8 12" id="KW-0457">Lysine biosynthesis</keyword>
<keyword evidence="16" id="KW-1185">Reference proteome</keyword>
<comment type="subunit">
    <text evidence="12">Homotetramer; dimer of dimers.</text>
</comment>
<feature type="site" description="Part of a proton relay during catalysis" evidence="12">
    <location>
        <position position="51"/>
    </location>
</feature>
<evidence type="ECO:0000313" key="15">
    <source>
        <dbReference type="EMBL" id="BAL74746.1"/>
    </source>
</evidence>
<organism evidence="15 16">
    <name type="scientific">Bradyrhizobium cosmicum</name>
    <dbReference type="NCBI Taxonomy" id="1404864"/>
    <lineage>
        <taxon>Bacteria</taxon>
        <taxon>Pseudomonadati</taxon>
        <taxon>Pseudomonadota</taxon>
        <taxon>Alphaproteobacteria</taxon>
        <taxon>Hyphomicrobiales</taxon>
        <taxon>Nitrobacteraceae</taxon>
        <taxon>Bradyrhizobium</taxon>
    </lineage>
</organism>
<comment type="pathway">
    <text evidence="2 12">Amino-acid biosynthesis; L-lysine biosynthesis via DAP pathway; (S)-tetrahydrodipicolinate from L-aspartate: step 3/4.</text>
</comment>
<dbReference type="Gene3D" id="3.20.20.70">
    <property type="entry name" value="Aldolase class I"/>
    <property type="match status" value="1"/>
</dbReference>
<dbReference type="PANTHER" id="PTHR12128:SF66">
    <property type="entry name" value="4-HYDROXY-2-OXOGLUTARATE ALDOLASE, MITOCHONDRIAL"/>
    <property type="match status" value="1"/>
</dbReference>
<evidence type="ECO:0000256" key="14">
    <source>
        <dbReference type="PIRSR" id="PIRSR001365-2"/>
    </source>
</evidence>
<evidence type="ECO:0000256" key="11">
    <source>
        <dbReference type="ARBA" id="ARBA00047836"/>
    </source>
</evidence>
<dbReference type="GO" id="GO:0009089">
    <property type="term" value="P:lysine biosynthetic process via diaminopimelate"/>
    <property type="evidence" value="ECO:0007669"/>
    <property type="project" value="UniProtKB-UniRule"/>
</dbReference>
<evidence type="ECO:0000313" key="16">
    <source>
        <dbReference type="Proteomes" id="UP000007886"/>
    </source>
</evidence>
<keyword evidence="9 12" id="KW-0456">Lyase</keyword>
<comment type="caution">
    <text evidence="12">Was originally thought to be a dihydrodipicolinate synthase (DHDPS), catalyzing the condensation of (S)-aspartate-beta-semialdehyde [(S)-ASA] and pyruvate to dihydrodipicolinate (DHDP). However, it was shown in E.coli that the product of the enzymatic reaction is not dihydrodipicolinate but in fact (4S)-4-hydroxy-2,3,4,5-tetrahydro-(2S)-dipicolinic acid (HTPA), and that the consecutive dehydration reaction leading to DHDP is not spontaneous but catalyzed by DapB.</text>
</comment>
<feature type="binding site" evidence="12 14">
    <location>
        <position position="210"/>
    </location>
    <ligand>
        <name>pyruvate</name>
        <dbReference type="ChEBI" id="CHEBI:15361"/>
    </ligand>
</feature>
<dbReference type="PIRSF" id="PIRSF001365">
    <property type="entry name" value="DHDPS"/>
    <property type="match status" value="1"/>
</dbReference>
<name>A0AAI8MA02_9BRAD</name>
<dbReference type="AlphaFoldDB" id="A0AAI8MA02"/>
<dbReference type="EC" id="4.3.3.7" evidence="4 12"/>
<dbReference type="InterPro" id="IPR013785">
    <property type="entry name" value="Aldolase_TIM"/>
</dbReference>
<keyword evidence="7 12" id="KW-0220">Diaminopimelate biosynthesis</keyword>
<gene>
    <name evidence="12 15" type="primary">dapA</name>
    <name evidence="15" type="ORF">S23_15290</name>
</gene>
<evidence type="ECO:0000256" key="7">
    <source>
        <dbReference type="ARBA" id="ARBA00022915"/>
    </source>
</evidence>
<dbReference type="GO" id="GO:0019877">
    <property type="term" value="P:diaminopimelate biosynthetic process"/>
    <property type="evidence" value="ECO:0007669"/>
    <property type="project" value="UniProtKB-UniRule"/>
</dbReference>
<reference evidence="15 16" key="1">
    <citation type="journal article" date="2012" name="Microbes Environ.">
        <title>Complete genome sequence of Bradyrhizobium sp. S23321: insights into symbiosis evolution in soil oligotrophs.</title>
        <authorList>
            <person name="Okubo T."/>
            <person name="Tsukui T."/>
            <person name="Maita H."/>
            <person name="Okamoto S."/>
            <person name="Oshima K."/>
            <person name="Fujisawa T."/>
            <person name="Saito A."/>
            <person name="Futamata H."/>
            <person name="Hattori R."/>
            <person name="Shimomura Y."/>
            <person name="Haruta S."/>
            <person name="Morimoto S."/>
            <person name="Wang Y."/>
            <person name="Sakai Y."/>
            <person name="Hattori M."/>
            <person name="Aizawa S."/>
            <person name="Nagashima K.V.P."/>
            <person name="Masuda S."/>
            <person name="Hattori T."/>
            <person name="Yamashita A."/>
            <person name="Bao Z."/>
            <person name="Hayatsu M."/>
            <person name="Kajiya-Kanegae H."/>
            <person name="Yoshinaga I."/>
            <person name="Sakamoto K."/>
            <person name="Toyota K."/>
            <person name="Nakao M."/>
            <person name="Kohara M."/>
            <person name="Anda M."/>
            <person name="Niwa R."/>
            <person name="Jung-Hwan P."/>
            <person name="Sameshima-Saito R."/>
            <person name="Tokuda S."/>
            <person name="Yamamoto S."/>
            <person name="Yamamoto S."/>
            <person name="Yokoyama T."/>
            <person name="Akutsu T."/>
            <person name="Nakamura Y."/>
            <person name="Nakahira-Yanaka Y."/>
            <person name="Takada Hoshino Y."/>
            <person name="Hirakawa H."/>
            <person name="Mitsui H."/>
            <person name="Terasawa K."/>
            <person name="Itakura M."/>
            <person name="Sato S."/>
            <person name="Ikeda-Ohtsubo W."/>
            <person name="Sakakura N."/>
            <person name="Kaminuma E."/>
            <person name="Minamisawa K."/>
        </authorList>
    </citation>
    <scope>NUCLEOTIDE SEQUENCE [LARGE SCALE GENOMIC DNA]</scope>
    <source>
        <strain evidence="15 16">S23321</strain>
    </source>
</reference>
<dbReference type="SMART" id="SM01130">
    <property type="entry name" value="DHDPS"/>
    <property type="match status" value="1"/>
</dbReference>
<evidence type="ECO:0000256" key="10">
    <source>
        <dbReference type="ARBA" id="ARBA00023270"/>
    </source>
</evidence>
<evidence type="ECO:0000256" key="2">
    <source>
        <dbReference type="ARBA" id="ARBA00005120"/>
    </source>
</evidence>
<evidence type="ECO:0000256" key="9">
    <source>
        <dbReference type="ARBA" id="ARBA00023239"/>
    </source>
</evidence>
<dbReference type="HAMAP" id="MF_00418">
    <property type="entry name" value="DapA"/>
    <property type="match status" value="1"/>
</dbReference>